<reference evidence="4" key="1">
    <citation type="journal article" date="2019" name="Int. J. Syst. Evol. Microbiol.">
        <title>The Global Catalogue of Microorganisms (GCM) 10K type strain sequencing project: providing services to taxonomists for standard genome sequencing and annotation.</title>
        <authorList>
            <consortium name="The Broad Institute Genomics Platform"/>
            <consortium name="The Broad Institute Genome Sequencing Center for Infectious Disease"/>
            <person name="Wu L."/>
            <person name="Ma J."/>
        </authorList>
    </citation>
    <scope>NUCLEOTIDE SEQUENCE [LARGE SCALE GENOMIC DNA]</scope>
    <source>
        <strain evidence="4">CGMCC 4.7106</strain>
    </source>
</reference>
<dbReference type="Pfam" id="PF19853">
    <property type="entry name" value="DUF6328"/>
    <property type="match status" value="1"/>
</dbReference>
<protein>
    <submittedName>
        <fullName evidence="3">DUF6328 family protein</fullName>
    </submittedName>
</protein>
<dbReference type="InterPro" id="IPR046291">
    <property type="entry name" value="DUF6328"/>
</dbReference>
<comment type="caution">
    <text evidence="3">The sequence shown here is derived from an EMBL/GenBank/DDBJ whole genome shotgun (WGS) entry which is preliminary data.</text>
</comment>
<keyword evidence="2" id="KW-0472">Membrane</keyword>
<evidence type="ECO:0000256" key="2">
    <source>
        <dbReference type="SAM" id="Phobius"/>
    </source>
</evidence>
<gene>
    <name evidence="3" type="ORF">ACFPUY_03350</name>
</gene>
<feature type="region of interest" description="Disordered" evidence="1">
    <location>
        <begin position="1"/>
        <end position="33"/>
    </location>
</feature>
<dbReference type="EMBL" id="JBHSNW010000001">
    <property type="protein sequence ID" value="MFC5814102.1"/>
    <property type="molecule type" value="Genomic_DNA"/>
</dbReference>
<feature type="transmembrane region" description="Helical" evidence="2">
    <location>
        <begin position="121"/>
        <end position="141"/>
    </location>
</feature>
<feature type="transmembrane region" description="Helical" evidence="2">
    <location>
        <begin position="147"/>
        <end position="167"/>
    </location>
</feature>
<feature type="compositionally biased region" description="Polar residues" evidence="1">
    <location>
        <begin position="1"/>
        <end position="11"/>
    </location>
</feature>
<accession>A0ABW1BM20</accession>
<feature type="transmembrane region" description="Helical" evidence="2">
    <location>
        <begin position="47"/>
        <end position="66"/>
    </location>
</feature>
<proteinExistence type="predicted"/>
<keyword evidence="2" id="KW-0812">Transmembrane</keyword>
<evidence type="ECO:0000256" key="1">
    <source>
        <dbReference type="SAM" id="MobiDB-lite"/>
    </source>
</evidence>
<name>A0ABW1BM20_9ACTN</name>
<feature type="transmembrane region" description="Helical" evidence="2">
    <location>
        <begin position="78"/>
        <end position="100"/>
    </location>
</feature>
<evidence type="ECO:0000313" key="4">
    <source>
        <dbReference type="Proteomes" id="UP001596096"/>
    </source>
</evidence>
<keyword evidence="4" id="KW-1185">Reference proteome</keyword>
<sequence length="195" mass="20922">MALPRQESQGRLLTDGEPAAGAAEVSSADESHKERIDRELSELLQGLRVMVTGVQVLFAFLLAMPFQSGFAKVDTSGLWLFFIAFTGSATASVCFITPAVQHRLLFRTGLKEKIVHRANDLGLAGAVSLAVAVTAAMALVAEVVLGNWLAIVFGAAVAVATCWLWLLQPIIDLRRQARATPLQTTHHEDQSGDGE</sequence>
<dbReference type="Proteomes" id="UP001596096">
    <property type="component" value="Unassembled WGS sequence"/>
</dbReference>
<evidence type="ECO:0000313" key="3">
    <source>
        <dbReference type="EMBL" id="MFC5814102.1"/>
    </source>
</evidence>
<organism evidence="3 4">
    <name type="scientific">Nonomuraea harbinensis</name>
    <dbReference type="NCBI Taxonomy" id="1286938"/>
    <lineage>
        <taxon>Bacteria</taxon>
        <taxon>Bacillati</taxon>
        <taxon>Actinomycetota</taxon>
        <taxon>Actinomycetes</taxon>
        <taxon>Streptosporangiales</taxon>
        <taxon>Streptosporangiaceae</taxon>
        <taxon>Nonomuraea</taxon>
    </lineage>
</organism>
<dbReference type="RefSeq" id="WP_219545000.1">
    <property type="nucleotide sequence ID" value="NZ_JAHKRN010000012.1"/>
</dbReference>
<keyword evidence="2" id="KW-1133">Transmembrane helix</keyword>